<dbReference type="EMBL" id="GBRH01275027">
    <property type="protein sequence ID" value="JAD22868.1"/>
    <property type="molecule type" value="Transcribed_RNA"/>
</dbReference>
<reference evidence="1" key="1">
    <citation type="submission" date="2014-09" db="EMBL/GenBank/DDBJ databases">
        <authorList>
            <person name="Magalhaes I.L.F."/>
            <person name="Oliveira U."/>
            <person name="Santos F.R."/>
            <person name="Vidigal T.H.D.A."/>
            <person name="Brescovit A.D."/>
            <person name="Santos A.J."/>
        </authorList>
    </citation>
    <scope>NUCLEOTIDE SEQUENCE</scope>
    <source>
        <tissue evidence="1">Shoot tissue taken approximately 20 cm above the soil surface</tissue>
    </source>
</reference>
<proteinExistence type="predicted"/>
<evidence type="ECO:0000313" key="1">
    <source>
        <dbReference type="EMBL" id="JAD22868.1"/>
    </source>
</evidence>
<organism evidence="1">
    <name type="scientific">Arundo donax</name>
    <name type="common">Giant reed</name>
    <name type="synonym">Donax arundinaceus</name>
    <dbReference type="NCBI Taxonomy" id="35708"/>
    <lineage>
        <taxon>Eukaryota</taxon>
        <taxon>Viridiplantae</taxon>
        <taxon>Streptophyta</taxon>
        <taxon>Embryophyta</taxon>
        <taxon>Tracheophyta</taxon>
        <taxon>Spermatophyta</taxon>
        <taxon>Magnoliopsida</taxon>
        <taxon>Liliopsida</taxon>
        <taxon>Poales</taxon>
        <taxon>Poaceae</taxon>
        <taxon>PACMAD clade</taxon>
        <taxon>Arundinoideae</taxon>
        <taxon>Arundineae</taxon>
        <taxon>Arundo</taxon>
    </lineage>
</organism>
<protein>
    <submittedName>
        <fullName evidence="1">Uncharacterized protein</fullName>
    </submittedName>
</protein>
<reference evidence="1" key="2">
    <citation type="journal article" date="2015" name="Data Brief">
        <title>Shoot transcriptome of the giant reed, Arundo donax.</title>
        <authorList>
            <person name="Barrero R.A."/>
            <person name="Guerrero F.D."/>
            <person name="Moolhuijzen P."/>
            <person name="Goolsby J.A."/>
            <person name="Tidwell J."/>
            <person name="Bellgard S.E."/>
            <person name="Bellgard M.I."/>
        </authorList>
    </citation>
    <scope>NUCLEOTIDE SEQUENCE</scope>
    <source>
        <tissue evidence="1">Shoot tissue taken approximately 20 cm above the soil surface</tissue>
    </source>
</reference>
<sequence>MQQFVLIVSSIDWSSISPDLICGRRLISQF</sequence>
<dbReference type="AlphaFoldDB" id="A0A0A8YBY0"/>
<accession>A0A0A8YBY0</accession>
<name>A0A0A8YBY0_ARUDO</name>